<evidence type="ECO:0000313" key="3">
    <source>
        <dbReference type="Proteomes" id="UP000014760"/>
    </source>
</evidence>
<dbReference type="AlphaFoldDB" id="R7V028"/>
<dbReference type="EMBL" id="KB298595">
    <property type="protein sequence ID" value="ELU09041.1"/>
    <property type="molecule type" value="Genomic_DNA"/>
</dbReference>
<reference evidence="3" key="1">
    <citation type="submission" date="2012-12" db="EMBL/GenBank/DDBJ databases">
        <authorList>
            <person name="Hellsten U."/>
            <person name="Grimwood J."/>
            <person name="Chapman J.A."/>
            <person name="Shapiro H."/>
            <person name="Aerts A."/>
            <person name="Otillar R.P."/>
            <person name="Terry A.Y."/>
            <person name="Boore J.L."/>
            <person name="Simakov O."/>
            <person name="Marletaz F."/>
            <person name="Cho S.-J."/>
            <person name="Edsinger-Gonzales E."/>
            <person name="Havlak P."/>
            <person name="Kuo D.-H."/>
            <person name="Larsson T."/>
            <person name="Lv J."/>
            <person name="Arendt D."/>
            <person name="Savage R."/>
            <person name="Osoegawa K."/>
            <person name="de Jong P."/>
            <person name="Lindberg D.R."/>
            <person name="Seaver E.C."/>
            <person name="Weisblat D.A."/>
            <person name="Putnam N.H."/>
            <person name="Grigoriev I.V."/>
            <person name="Rokhsar D.S."/>
        </authorList>
    </citation>
    <scope>NUCLEOTIDE SEQUENCE</scope>
    <source>
        <strain evidence="3">I ESC-2004</strain>
    </source>
</reference>
<organism evidence="1">
    <name type="scientific">Capitella teleta</name>
    <name type="common">Polychaete worm</name>
    <dbReference type="NCBI Taxonomy" id="283909"/>
    <lineage>
        <taxon>Eukaryota</taxon>
        <taxon>Metazoa</taxon>
        <taxon>Spiralia</taxon>
        <taxon>Lophotrochozoa</taxon>
        <taxon>Annelida</taxon>
        <taxon>Polychaeta</taxon>
        <taxon>Sedentaria</taxon>
        <taxon>Scolecida</taxon>
        <taxon>Capitellidae</taxon>
        <taxon>Capitella</taxon>
    </lineage>
</organism>
<protein>
    <submittedName>
        <fullName evidence="1 2">Uncharacterized protein</fullName>
    </submittedName>
</protein>
<reference evidence="2" key="3">
    <citation type="submission" date="2015-06" db="UniProtKB">
        <authorList>
            <consortium name="EnsemblMetazoa"/>
        </authorList>
    </citation>
    <scope>IDENTIFICATION</scope>
</reference>
<name>R7V028_CAPTE</name>
<reference evidence="1 3" key="2">
    <citation type="journal article" date="2013" name="Nature">
        <title>Insights into bilaterian evolution from three spiralian genomes.</title>
        <authorList>
            <person name="Simakov O."/>
            <person name="Marletaz F."/>
            <person name="Cho S.J."/>
            <person name="Edsinger-Gonzales E."/>
            <person name="Havlak P."/>
            <person name="Hellsten U."/>
            <person name="Kuo D.H."/>
            <person name="Larsson T."/>
            <person name="Lv J."/>
            <person name="Arendt D."/>
            <person name="Savage R."/>
            <person name="Osoegawa K."/>
            <person name="de Jong P."/>
            <person name="Grimwood J."/>
            <person name="Chapman J.A."/>
            <person name="Shapiro H."/>
            <person name="Aerts A."/>
            <person name="Otillar R.P."/>
            <person name="Terry A.Y."/>
            <person name="Boore J.L."/>
            <person name="Grigoriev I.V."/>
            <person name="Lindberg D.R."/>
            <person name="Seaver E.C."/>
            <person name="Weisblat D.A."/>
            <person name="Putnam N.H."/>
            <person name="Rokhsar D.S."/>
        </authorList>
    </citation>
    <scope>NUCLEOTIDE SEQUENCE</scope>
    <source>
        <strain evidence="1 3">I ESC-2004</strain>
    </source>
</reference>
<sequence length="154" mass="18063">MAAQQLEDFFRSRGLAHLISTFQDEKRRIAKIWYLVRQRRIFVIAYFRLADGLRAFGLLDKIKAYPEAFWLLFQFHKTELNSEIILDLYTEPTLAEMLSNLRQKQVQAITYWRDFVCDLEDEDPARLADLLGFLTGARSIPPLGFQQLPLTSTF</sequence>
<dbReference type="OrthoDB" id="6131538at2759"/>
<accession>R7V028</accession>
<evidence type="ECO:0000313" key="1">
    <source>
        <dbReference type="EMBL" id="ELU09041.1"/>
    </source>
</evidence>
<dbReference type="STRING" id="283909.R7V028"/>
<dbReference type="EMBL" id="AMQN01006534">
    <property type="status" value="NOT_ANNOTATED_CDS"/>
    <property type="molecule type" value="Genomic_DNA"/>
</dbReference>
<dbReference type="EnsemblMetazoa" id="CapteT203718">
    <property type="protein sequence ID" value="CapteP203718"/>
    <property type="gene ID" value="CapteG203718"/>
</dbReference>
<dbReference type="Proteomes" id="UP000014760">
    <property type="component" value="Unassembled WGS sequence"/>
</dbReference>
<dbReference type="HOGENOM" id="CLU_1705920_0_0_1"/>
<gene>
    <name evidence="1" type="ORF">CAPTEDRAFT_203718</name>
</gene>
<evidence type="ECO:0000313" key="2">
    <source>
        <dbReference type="EnsemblMetazoa" id="CapteP203718"/>
    </source>
</evidence>
<keyword evidence="3" id="KW-1185">Reference proteome</keyword>
<proteinExistence type="predicted"/>